<protein>
    <recommendedName>
        <fullName evidence="4">Glycosyltransferase</fullName>
        <ecNumber evidence="4">2.4.1.-</ecNumber>
    </recommendedName>
</protein>
<dbReference type="EMBL" id="JAAIUW010000005">
    <property type="protein sequence ID" value="KAF7830838.1"/>
    <property type="molecule type" value="Genomic_DNA"/>
</dbReference>
<evidence type="ECO:0000256" key="3">
    <source>
        <dbReference type="RuleBase" id="RU003718"/>
    </source>
</evidence>
<sequence>MPKLQLVFLPAPGKGHLVSTIEFAKLLINHDHRLHIALLIIPSPIDADLHSYIHSLSSSPSFPKRLQLTILPSNYPTKPLTLCDFLETLVENQKPHVRRAVSSLASAPGSPRLAGFIVDMFCTSMIDVADEFGVPSMVFYTSGAAYLGFALHFHALRERNDVVDTTAFNFKDSGVEFSIPSYVNPVPAKVLPLVVLEKEWESYFARIYAGGMKRAKGIIVNTFEELEPHAVHSFSSGEIPVYPVGPILSLKDDPTENPVEKESDVIKWLDDQPPLSVIFLCFGSRGYFDQDNQVGEIARALESSGVRFLWSLRKPPPKGSMEAPSDYSDLEEVLSKGFLERTAEIGRVIGWAPQAQILAHRAIGGFVSHCGWNSILESVYFGVPIATWPFGAEQQMNAFQLVRELGMAVEISLDYRVKFENGSKTEILSAGRIEKGIKEVMAKESEIRKKVKDMSEKSRKALLQDGSSYAYLGAERMEKGIRDVMKEDKEMRKMVKEMSEICKKALMEGGSSYYHVGRLIDDPIEMKFK</sequence>
<evidence type="ECO:0000256" key="2">
    <source>
        <dbReference type="ARBA" id="ARBA00022679"/>
    </source>
</evidence>
<organism evidence="5 6">
    <name type="scientific">Senna tora</name>
    <dbReference type="NCBI Taxonomy" id="362788"/>
    <lineage>
        <taxon>Eukaryota</taxon>
        <taxon>Viridiplantae</taxon>
        <taxon>Streptophyta</taxon>
        <taxon>Embryophyta</taxon>
        <taxon>Tracheophyta</taxon>
        <taxon>Spermatophyta</taxon>
        <taxon>Magnoliopsida</taxon>
        <taxon>eudicotyledons</taxon>
        <taxon>Gunneridae</taxon>
        <taxon>Pentapetalae</taxon>
        <taxon>rosids</taxon>
        <taxon>fabids</taxon>
        <taxon>Fabales</taxon>
        <taxon>Fabaceae</taxon>
        <taxon>Caesalpinioideae</taxon>
        <taxon>Cassia clade</taxon>
        <taxon>Senna</taxon>
    </lineage>
</organism>
<accession>A0A834WR36</accession>
<keyword evidence="2 3" id="KW-0808">Transferase</keyword>
<dbReference type="Proteomes" id="UP000634136">
    <property type="component" value="Unassembled WGS sequence"/>
</dbReference>
<dbReference type="InterPro" id="IPR050481">
    <property type="entry name" value="UDP-glycosyltransf_plant"/>
</dbReference>
<evidence type="ECO:0000313" key="6">
    <source>
        <dbReference type="Proteomes" id="UP000634136"/>
    </source>
</evidence>
<dbReference type="PANTHER" id="PTHR48048">
    <property type="entry name" value="GLYCOSYLTRANSFERASE"/>
    <property type="match status" value="1"/>
</dbReference>
<dbReference type="InterPro" id="IPR035595">
    <property type="entry name" value="UDP_glycos_trans_CS"/>
</dbReference>
<dbReference type="Pfam" id="PF00201">
    <property type="entry name" value="UDPGT"/>
    <property type="match status" value="1"/>
</dbReference>
<dbReference type="PANTHER" id="PTHR48048:SF45">
    <property type="entry name" value="GLYCOSYLTRANSFERASE"/>
    <property type="match status" value="1"/>
</dbReference>
<evidence type="ECO:0000313" key="5">
    <source>
        <dbReference type="EMBL" id="KAF7830838.1"/>
    </source>
</evidence>
<keyword evidence="6" id="KW-1185">Reference proteome</keyword>
<evidence type="ECO:0000256" key="1">
    <source>
        <dbReference type="ARBA" id="ARBA00009995"/>
    </source>
</evidence>
<dbReference type="GO" id="GO:0035251">
    <property type="term" value="F:UDP-glucosyltransferase activity"/>
    <property type="evidence" value="ECO:0007669"/>
    <property type="project" value="InterPro"/>
</dbReference>
<comment type="similarity">
    <text evidence="1 3">Belongs to the UDP-glycosyltransferase family.</text>
</comment>
<dbReference type="InterPro" id="IPR002213">
    <property type="entry name" value="UDP_glucos_trans"/>
</dbReference>
<comment type="caution">
    <text evidence="5">The sequence shown here is derived from an EMBL/GenBank/DDBJ whole genome shotgun (WGS) entry which is preliminary data.</text>
</comment>
<evidence type="ECO:0000256" key="4">
    <source>
        <dbReference type="RuleBase" id="RU362057"/>
    </source>
</evidence>
<dbReference type="CDD" id="cd03784">
    <property type="entry name" value="GT1_Gtf-like"/>
    <property type="match status" value="1"/>
</dbReference>
<dbReference type="OrthoDB" id="5835829at2759"/>
<dbReference type="Gene3D" id="3.40.50.2000">
    <property type="entry name" value="Glycogen Phosphorylase B"/>
    <property type="match status" value="2"/>
</dbReference>
<dbReference type="EC" id="2.4.1.-" evidence="4"/>
<name>A0A834WR36_9FABA</name>
<dbReference type="FunFam" id="3.40.50.2000:FF:000056">
    <property type="entry name" value="Glycosyltransferase"/>
    <property type="match status" value="1"/>
</dbReference>
<gene>
    <name evidence="5" type="ORF">G2W53_013171</name>
</gene>
<reference evidence="5" key="1">
    <citation type="submission" date="2020-09" db="EMBL/GenBank/DDBJ databases">
        <title>Genome-Enabled Discovery of Anthraquinone Biosynthesis in Senna tora.</title>
        <authorList>
            <person name="Kang S.-H."/>
            <person name="Pandey R.P."/>
            <person name="Lee C.-M."/>
            <person name="Sim J.-S."/>
            <person name="Jeong J.-T."/>
            <person name="Choi B.-S."/>
            <person name="Jung M."/>
            <person name="Ginzburg D."/>
            <person name="Zhao K."/>
            <person name="Won S.Y."/>
            <person name="Oh T.-J."/>
            <person name="Yu Y."/>
            <person name="Kim N.-H."/>
            <person name="Lee O.R."/>
            <person name="Lee T.-H."/>
            <person name="Bashyal P."/>
            <person name="Kim T.-S."/>
            <person name="Lee W.-H."/>
            <person name="Kawkins C."/>
            <person name="Kim C.-K."/>
            <person name="Kim J.S."/>
            <person name="Ahn B.O."/>
            <person name="Rhee S.Y."/>
            <person name="Sohng J.K."/>
        </authorList>
    </citation>
    <scope>NUCLEOTIDE SEQUENCE</scope>
    <source>
        <tissue evidence="5">Leaf</tissue>
    </source>
</reference>
<dbReference type="AlphaFoldDB" id="A0A834WR36"/>
<dbReference type="SUPFAM" id="SSF53756">
    <property type="entry name" value="UDP-Glycosyltransferase/glycogen phosphorylase"/>
    <property type="match status" value="2"/>
</dbReference>
<keyword evidence="3" id="KW-0328">Glycosyltransferase</keyword>
<dbReference type="PROSITE" id="PS00375">
    <property type="entry name" value="UDPGT"/>
    <property type="match status" value="1"/>
</dbReference>
<proteinExistence type="inferred from homology"/>